<keyword evidence="4 8" id="KW-0812">Transmembrane</keyword>
<dbReference type="Pfam" id="PF03006">
    <property type="entry name" value="HlyIII"/>
    <property type="match status" value="1"/>
</dbReference>
<feature type="transmembrane region" description="Helical" evidence="8">
    <location>
        <begin position="42"/>
        <end position="66"/>
    </location>
</feature>
<sequence length="215" mass="23621">MNSYIREPINGLTHLAGALLSFAGLLALVIKASITTGSPQTITSVTIFGLSMILLYTASATYHMVISRPSIIAFLRKLDHSMIFVLIAGTYAPFCLISLNGTTGWLLFGIITVAALSGILFKMIWFRSPRWLSTSIYLIMGWIMVFAIAPLSSIVSPGGIYALVAGGIFYTIGGVIYAFKPNFLRSKYLGFHEIFHIFILLGTLSHFISVYFYVI</sequence>
<dbReference type="PATRIC" id="fig|285983.3.peg.2100"/>
<keyword evidence="10" id="KW-1185">Reference proteome</keyword>
<keyword evidence="6 8" id="KW-0472">Membrane</keyword>
<dbReference type="InterPro" id="IPR005744">
    <property type="entry name" value="Hy-lIII"/>
</dbReference>
<feature type="binding site" evidence="7">
    <location>
        <position position="192"/>
    </location>
    <ligand>
        <name>Zn(2+)</name>
        <dbReference type="ChEBI" id="CHEBI:29105"/>
    </ligand>
</feature>
<evidence type="ECO:0000313" key="10">
    <source>
        <dbReference type="Proteomes" id="UP000032512"/>
    </source>
</evidence>
<evidence type="ECO:0000256" key="3">
    <source>
        <dbReference type="ARBA" id="ARBA00022475"/>
    </source>
</evidence>
<proteinExistence type="inferred from homology"/>
<evidence type="ECO:0000313" key="9">
    <source>
        <dbReference type="EMBL" id="KIY23507.1"/>
    </source>
</evidence>
<keyword evidence="5 8" id="KW-1133">Transmembrane helix</keyword>
<keyword evidence="7" id="KW-0862">Zinc</keyword>
<evidence type="ECO:0000256" key="2">
    <source>
        <dbReference type="ARBA" id="ARBA00008488"/>
    </source>
</evidence>
<dbReference type="AlphaFoldDB" id="A0A0D6ZD84"/>
<reference evidence="9 10" key="1">
    <citation type="submission" date="2015-01" db="EMBL/GenBank/DDBJ databases">
        <title>Draft genome sequences of the supercritical CO2 tolerant bacteria Bacillus subterraneus MITOT1 and Bacillus cereus MIT0214.</title>
        <authorList>
            <person name="Peet K.C."/>
            <person name="Thompson J.R."/>
        </authorList>
    </citation>
    <scope>NUCLEOTIDE SEQUENCE [LARGE SCALE GENOMIC DNA]</scope>
    <source>
        <strain evidence="9 10">MITOT1</strain>
    </source>
</reference>
<protein>
    <submittedName>
        <fullName evidence="9">Hemolysin</fullName>
    </submittedName>
</protein>
<dbReference type="GO" id="GO:0140911">
    <property type="term" value="F:pore-forming activity"/>
    <property type="evidence" value="ECO:0007669"/>
    <property type="project" value="InterPro"/>
</dbReference>
<feature type="binding site" evidence="7">
    <location>
        <position position="196"/>
    </location>
    <ligand>
        <name>Zn(2+)</name>
        <dbReference type="ChEBI" id="CHEBI:29105"/>
    </ligand>
</feature>
<keyword evidence="7" id="KW-0479">Metal-binding</keyword>
<feature type="transmembrane region" description="Helical" evidence="8">
    <location>
        <begin position="136"/>
        <end position="154"/>
    </location>
</feature>
<dbReference type="RefSeq" id="WP_044390887.1">
    <property type="nucleotide sequence ID" value="NZ_JXIQ01000016.1"/>
</dbReference>
<feature type="transmembrane region" description="Helical" evidence="8">
    <location>
        <begin position="160"/>
        <end position="179"/>
    </location>
</feature>
<name>A0A0D6ZD84_9BACI</name>
<dbReference type="EMBL" id="JXIQ01000016">
    <property type="protein sequence ID" value="KIY23507.1"/>
    <property type="molecule type" value="Genomic_DNA"/>
</dbReference>
<evidence type="ECO:0000256" key="1">
    <source>
        <dbReference type="ARBA" id="ARBA00004651"/>
    </source>
</evidence>
<feature type="transmembrane region" description="Helical" evidence="8">
    <location>
        <begin position="191"/>
        <end position="214"/>
    </location>
</feature>
<accession>A0A0D6ZD84</accession>
<feature type="transmembrane region" description="Helical" evidence="8">
    <location>
        <begin position="105"/>
        <end position="124"/>
    </location>
</feature>
<comment type="caution">
    <text evidence="9">The sequence shown here is derived from an EMBL/GenBank/DDBJ whole genome shotgun (WGS) entry which is preliminary data.</text>
</comment>
<feature type="transmembrane region" description="Helical" evidence="8">
    <location>
        <begin position="78"/>
        <end position="99"/>
    </location>
</feature>
<organism evidence="9 10">
    <name type="scientific">Mesobacillus subterraneus</name>
    <dbReference type="NCBI Taxonomy" id="285983"/>
    <lineage>
        <taxon>Bacteria</taxon>
        <taxon>Bacillati</taxon>
        <taxon>Bacillota</taxon>
        <taxon>Bacilli</taxon>
        <taxon>Bacillales</taxon>
        <taxon>Bacillaceae</taxon>
        <taxon>Mesobacillus</taxon>
    </lineage>
</organism>
<evidence type="ECO:0000256" key="8">
    <source>
        <dbReference type="SAM" id="Phobius"/>
    </source>
</evidence>
<dbReference type="Proteomes" id="UP000032512">
    <property type="component" value="Unassembled WGS sequence"/>
</dbReference>
<comment type="subcellular location">
    <subcellularLocation>
        <location evidence="1">Cell membrane</location>
        <topology evidence="1">Multi-pass membrane protein</topology>
    </subcellularLocation>
</comment>
<dbReference type="GO" id="GO:0005886">
    <property type="term" value="C:plasma membrane"/>
    <property type="evidence" value="ECO:0007669"/>
    <property type="project" value="UniProtKB-SubCell"/>
</dbReference>
<feature type="binding site" evidence="7">
    <location>
        <position position="63"/>
    </location>
    <ligand>
        <name>Zn(2+)</name>
        <dbReference type="ChEBI" id="CHEBI:29105"/>
    </ligand>
</feature>
<dbReference type="PANTHER" id="PTHR20855">
    <property type="entry name" value="ADIPOR/PROGESTIN RECEPTOR-RELATED"/>
    <property type="match status" value="1"/>
</dbReference>
<dbReference type="PANTHER" id="PTHR20855:SF3">
    <property type="entry name" value="LD03007P"/>
    <property type="match status" value="1"/>
</dbReference>
<comment type="similarity">
    <text evidence="2">Belongs to the UPF0073 (Hly-III) family.</text>
</comment>
<keyword evidence="3" id="KW-1003">Cell membrane</keyword>
<dbReference type="NCBIfam" id="TIGR01065">
    <property type="entry name" value="hlyIII"/>
    <property type="match status" value="1"/>
</dbReference>
<evidence type="ECO:0000256" key="4">
    <source>
        <dbReference type="ARBA" id="ARBA00022692"/>
    </source>
</evidence>
<feature type="transmembrane region" description="Helical" evidence="8">
    <location>
        <begin position="12"/>
        <end position="30"/>
    </location>
</feature>
<evidence type="ECO:0000256" key="7">
    <source>
        <dbReference type="PIRSR" id="PIRSR604254-1"/>
    </source>
</evidence>
<dbReference type="GO" id="GO:0046872">
    <property type="term" value="F:metal ion binding"/>
    <property type="evidence" value="ECO:0007669"/>
    <property type="project" value="UniProtKB-KW"/>
</dbReference>
<evidence type="ECO:0000256" key="6">
    <source>
        <dbReference type="ARBA" id="ARBA00023136"/>
    </source>
</evidence>
<dbReference type="InterPro" id="IPR004254">
    <property type="entry name" value="AdipoR/HlyIII-related"/>
</dbReference>
<evidence type="ECO:0000256" key="5">
    <source>
        <dbReference type="ARBA" id="ARBA00022989"/>
    </source>
</evidence>
<dbReference type="OrthoDB" id="9813689at2"/>
<gene>
    <name evidence="9" type="ORF">UB32_02380</name>
</gene>